<dbReference type="AlphaFoldDB" id="A0A645G401"/>
<proteinExistence type="predicted"/>
<comment type="caution">
    <text evidence="2">The sequence shown here is derived from an EMBL/GenBank/DDBJ whole genome shotgun (WGS) entry which is preliminary data.</text>
</comment>
<feature type="compositionally biased region" description="Low complexity" evidence="1">
    <location>
        <begin position="44"/>
        <end position="69"/>
    </location>
</feature>
<sequence>MRVTSRTSPCIRRQPSSAICWPARNCSTTCAISPMSCGAPTPVRPTSRLTSRASASPRSSCSRCTRPTPIRWVRSMAPPTSGATRQSVSSRRTATMPMTSRRAARPVSSRKWCGRSTSTTSRSTSTWSSTTPPRAETGTTTSIRRRSPASADSRPRTTTI</sequence>
<dbReference type="EMBL" id="VSSQ01069595">
    <property type="protein sequence ID" value="MPN21588.1"/>
    <property type="molecule type" value="Genomic_DNA"/>
</dbReference>
<reference evidence="2" key="1">
    <citation type="submission" date="2019-08" db="EMBL/GenBank/DDBJ databases">
        <authorList>
            <person name="Kucharzyk K."/>
            <person name="Murdoch R.W."/>
            <person name="Higgins S."/>
            <person name="Loffler F."/>
        </authorList>
    </citation>
    <scope>NUCLEOTIDE SEQUENCE</scope>
</reference>
<protein>
    <submittedName>
        <fullName evidence="2">Uncharacterized protein</fullName>
    </submittedName>
</protein>
<name>A0A645G401_9ZZZZ</name>
<evidence type="ECO:0000313" key="2">
    <source>
        <dbReference type="EMBL" id="MPN21588.1"/>
    </source>
</evidence>
<evidence type="ECO:0000256" key="1">
    <source>
        <dbReference type="SAM" id="MobiDB-lite"/>
    </source>
</evidence>
<accession>A0A645G401</accession>
<gene>
    <name evidence="2" type="ORF">SDC9_168968</name>
</gene>
<organism evidence="2">
    <name type="scientific">bioreactor metagenome</name>
    <dbReference type="NCBI Taxonomy" id="1076179"/>
    <lineage>
        <taxon>unclassified sequences</taxon>
        <taxon>metagenomes</taxon>
        <taxon>ecological metagenomes</taxon>
    </lineage>
</organism>
<feature type="compositionally biased region" description="Low complexity" evidence="1">
    <location>
        <begin position="115"/>
        <end position="152"/>
    </location>
</feature>
<feature type="region of interest" description="Disordered" evidence="1">
    <location>
        <begin position="37"/>
        <end position="160"/>
    </location>
</feature>
<feature type="compositionally biased region" description="Polar residues" evidence="1">
    <location>
        <begin position="81"/>
        <end position="98"/>
    </location>
</feature>